<evidence type="ECO:0000313" key="11">
    <source>
        <dbReference type="Proteomes" id="UP000516419"/>
    </source>
</evidence>
<evidence type="ECO:0000313" key="3">
    <source>
        <dbReference type="EMBL" id="QNV23272.1"/>
    </source>
</evidence>
<dbReference type="EMBL" id="CP061525">
    <property type="protein sequence ID" value="QNV23272.1"/>
    <property type="molecule type" value="Genomic_DNA"/>
</dbReference>
<dbReference type="Proteomes" id="UP000252694">
    <property type="component" value="Unassembled WGS sequence"/>
</dbReference>
<dbReference type="RefSeq" id="WP_000217480.1">
    <property type="nucleotide sequence ID" value="NZ_CAJHEU010000030.1"/>
</dbReference>
<organism evidence="6 9">
    <name type="scientific">Acinetobacter baumannii</name>
    <dbReference type="NCBI Taxonomy" id="470"/>
    <lineage>
        <taxon>Bacteria</taxon>
        <taxon>Pseudomonadati</taxon>
        <taxon>Pseudomonadota</taxon>
        <taxon>Gammaproteobacteria</taxon>
        <taxon>Moraxellales</taxon>
        <taxon>Moraxellaceae</taxon>
        <taxon>Acinetobacter</taxon>
        <taxon>Acinetobacter calcoaceticus/baumannii complex</taxon>
    </lineage>
</organism>
<dbReference type="EMBL" id="UFMQ01000013">
    <property type="protein sequence ID" value="SST26182.1"/>
    <property type="molecule type" value="Genomic_DNA"/>
</dbReference>
<reference evidence="6 9" key="3">
    <citation type="submission" date="2019-06" db="EMBL/GenBank/DDBJ databases">
        <title>A Diverse Panel of Clinical Acinetobacter baumannii for Research Use.</title>
        <authorList>
            <person name="Mcgann P."/>
            <person name="Snesrud E."/>
            <person name="Galac M.R."/>
        </authorList>
    </citation>
    <scope>NUCLEOTIDE SEQUENCE [LARGE SCALE GENOMIC DNA]</scope>
    <source>
        <strain evidence="6 9">MRSN14237</strain>
    </source>
</reference>
<evidence type="ECO:0000313" key="6">
    <source>
        <dbReference type="EMBL" id="TPU65187.1"/>
    </source>
</evidence>
<evidence type="ECO:0000313" key="1">
    <source>
        <dbReference type="EMBL" id="EKU3568774.1"/>
    </source>
</evidence>
<name>A0A077GI15_ACIBA</name>
<dbReference type="EMBL" id="WIOC01000024">
    <property type="protein sequence ID" value="MQR50782.1"/>
    <property type="molecule type" value="Genomic_DNA"/>
</dbReference>
<evidence type="ECO:0000313" key="2">
    <source>
        <dbReference type="EMBL" id="MQR50782.1"/>
    </source>
</evidence>
<evidence type="ECO:0000313" key="9">
    <source>
        <dbReference type="Proteomes" id="UP000315888"/>
    </source>
</evidence>
<reference evidence="1" key="6">
    <citation type="submission" date="2023-06" db="EMBL/GenBank/DDBJ databases">
        <authorList>
            <consortium name="Clinical and Environmental Microbiology Branch: Whole genome sequencing antimicrobial resistance pathogens in the healthcare setting"/>
        </authorList>
    </citation>
    <scope>NUCLEOTIDE SEQUENCE</scope>
    <source>
        <strain evidence="1">2021GN-00227</strain>
    </source>
</reference>
<accession>A0A077GI15</accession>
<evidence type="ECO:0000313" key="7">
    <source>
        <dbReference type="Proteomes" id="UP000252694"/>
    </source>
</evidence>
<sequence>MTVLTEEIRKKYDAQQLATVQCRNYYFKSPEELENGFDSAQTAAEEYPEVLKAIFDSIGIEYAPEVDKAVMFGVSQYQSRHGGELPHPSIIAAALTAGLSGAKQAAALPAETLSYYDSINESGFDDVNHQHHESVSIVPAITVATIANVIAYATPIVAMIPNSNGSNEVPIVSIRFITNRDFGAMKKSEYLDGANASKPYVEGRFRFALSNGGAGTTYTVTARTGYEDFKAKTPDAKASLLPFIAGNVSIKINGKEVAHTRNRSKSKFSGKISAIAEKDVVVNGVEYRVVGSEIDISASKISVTLNEALPAGAKIEVHLVADFDARDGNDNYLLTPVGVDFEPEYETLIASPIMARVTASTLLQSQLTNELKLGFLGQALAIVQGKIFLEQTVRLLGEAKDLAEYSAREVTFDASRGVTGKLAAAFNTSGDLFAEVNKFIAAAKLDINQRTGGSTVAFDLYVGDTGSVFFNQLSSDKMPVKTGYTAGYGQIVRIGTLADGTNVYHAPSAQELVAEADTAFDMLLVGRGNEPIRAPFVGFIQTPLSVIETRPDARESVLTLIGAQAAEMNPLERYADQSYVIHCINMPSLKNS</sequence>
<dbReference type="Proteomes" id="UP000268239">
    <property type="component" value="Unassembled WGS sequence"/>
</dbReference>
<evidence type="ECO:0000313" key="5">
    <source>
        <dbReference type="EMBL" id="SST26182.1"/>
    </source>
</evidence>
<reference evidence="4 8" key="2">
    <citation type="submission" date="2018-12" db="EMBL/GenBank/DDBJ databases">
        <title>Draft Genome Sequences Human Pathogenic Acinetobacter baumannii Strains.</title>
        <authorList>
            <person name="Madhi M."/>
            <person name="Ronco T."/>
            <person name="Olsen R.H."/>
            <person name="Hassani A."/>
        </authorList>
    </citation>
    <scope>NUCLEOTIDE SEQUENCE [LARGE SCALE GENOMIC DNA]</scope>
    <source>
        <strain evidence="4 8">AB3</strain>
    </source>
</reference>
<dbReference type="EMBL" id="RXLU01000022">
    <property type="protein sequence ID" value="RTQ82325.1"/>
    <property type="molecule type" value="Genomic_DNA"/>
</dbReference>
<dbReference type="Proteomes" id="UP000315888">
    <property type="component" value="Unassembled WGS sequence"/>
</dbReference>
<dbReference type="Proteomes" id="UP000461234">
    <property type="component" value="Unassembled WGS sequence"/>
</dbReference>
<evidence type="ECO:0000313" key="10">
    <source>
        <dbReference type="Proteomes" id="UP000461234"/>
    </source>
</evidence>
<proteinExistence type="predicted"/>
<dbReference type="EMBL" id="ABFEVW030000013">
    <property type="protein sequence ID" value="EMN1071871.1"/>
    <property type="molecule type" value="Genomic_DNA"/>
</dbReference>
<gene>
    <name evidence="4" type="ORF">EJ062_05825</name>
    <name evidence="2" type="ORF">F2P40_15890</name>
    <name evidence="6" type="ORF">FJU42_08325</name>
    <name evidence="3" type="ORF">FQZ18_08050</name>
    <name evidence="1" type="ORF">MKP18_002179</name>
    <name evidence="5" type="ORF">SAMEA104305318_02694</name>
</gene>
<dbReference type="Proteomes" id="UP000516419">
    <property type="component" value="Chromosome"/>
</dbReference>
<protein>
    <submittedName>
        <fullName evidence="6">Uncharacterized protein</fullName>
    </submittedName>
</protein>
<dbReference type="KEGG" id="abau:IX87_01290"/>
<reference evidence="3 11" key="5">
    <citation type="submission" date="2020-09" db="EMBL/GenBank/DDBJ databases">
        <title>Carbapenem-Resistant Acinetobacter baumannii devoid of typical resistance factors.</title>
        <authorList>
            <person name="Hoffmann M."/>
            <person name="Luo Y."/>
            <person name="Strain E."/>
            <person name="Rand H."/>
            <person name="Javkar K.G."/>
        </authorList>
    </citation>
    <scope>NUCLEOTIDE SEQUENCE [LARGE SCALE GENOMIC DNA]</scope>
    <source>
        <strain evidence="3 11">CFSAN093705</strain>
    </source>
</reference>
<reference evidence="2 10" key="4">
    <citation type="submission" date="2019-10" db="EMBL/GenBank/DDBJ databases">
        <title>Genetic environment of the oxa23 gene and comparative analysis of carbapenem resistant Acinetobacter baumannii isolates belonging to global clone 1, lineage 2 recovered in a burns hospital outbreak in 2012-2013.</title>
        <authorList>
            <person name="Douraghi M."/>
            <person name="Aris P."/>
            <person name="Kenyon J."/>
            <person name="Hamidian M."/>
        </authorList>
    </citation>
    <scope>NUCLEOTIDE SEQUENCE [LARGE SCALE GENOMIC DNA]</scope>
    <source>
        <strain evidence="2 10">ABS103</strain>
    </source>
</reference>
<dbReference type="AlphaFoldDB" id="A0A077GI15"/>
<evidence type="ECO:0000313" key="4">
    <source>
        <dbReference type="EMBL" id="RTQ82325.1"/>
    </source>
</evidence>
<dbReference type="EMBL" id="VHGY01000022">
    <property type="protein sequence ID" value="TPU65187.1"/>
    <property type="molecule type" value="Genomic_DNA"/>
</dbReference>
<reference evidence="5 7" key="1">
    <citation type="submission" date="2018-07" db="EMBL/GenBank/DDBJ databases">
        <authorList>
            <consortium name="Pathogen Informatics"/>
        </authorList>
    </citation>
    <scope>NUCLEOTIDE SEQUENCE [LARGE SCALE GENOMIC DNA]</scope>
    <source>
        <strain evidence="5 7">4300STDY7045823</strain>
    </source>
</reference>
<evidence type="ECO:0000313" key="8">
    <source>
        <dbReference type="Proteomes" id="UP000268239"/>
    </source>
</evidence>
<dbReference type="EMBL" id="ABFEVW020000013">
    <property type="protein sequence ID" value="EKU3568774.1"/>
    <property type="molecule type" value="Genomic_DNA"/>
</dbReference>